<keyword evidence="3" id="KW-1015">Disulfide bond</keyword>
<dbReference type="PANTHER" id="PTHR11640">
    <property type="entry name" value="NEPHRIN"/>
    <property type="match status" value="1"/>
</dbReference>
<dbReference type="InterPro" id="IPR003598">
    <property type="entry name" value="Ig_sub2"/>
</dbReference>
<dbReference type="InterPro" id="IPR013783">
    <property type="entry name" value="Ig-like_fold"/>
</dbReference>
<dbReference type="InterPro" id="IPR036179">
    <property type="entry name" value="Ig-like_dom_sf"/>
</dbReference>
<gene>
    <name evidence="9" type="primary">nkt</name>
</gene>
<name>A0A6P4JFG9_DROKI</name>
<comment type="subcellular location">
    <subcellularLocation>
        <location evidence="1">Membrane</location>
        <topology evidence="1">Single-pass type I membrane protein</topology>
    </subcellularLocation>
</comment>
<evidence type="ECO:0000313" key="9">
    <source>
        <dbReference type="RefSeq" id="XP_017034286.1"/>
    </source>
</evidence>
<evidence type="ECO:0000256" key="4">
    <source>
        <dbReference type="ARBA" id="ARBA00023180"/>
    </source>
</evidence>
<keyword evidence="4" id="KW-0325">Glycoprotein</keyword>
<keyword evidence="8" id="KW-1185">Reference proteome</keyword>
<dbReference type="SUPFAM" id="SSF48726">
    <property type="entry name" value="Immunoglobulin"/>
    <property type="match status" value="1"/>
</dbReference>
<evidence type="ECO:0000256" key="6">
    <source>
        <dbReference type="SAM" id="Phobius"/>
    </source>
</evidence>
<dbReference type="InterPro" id="IPR007110">
    <property type="entry name" value="Ig-like_dom"/>
</dbReference>
<evidence type="ECO:0000256" key="1">
    <source>
        <dbReference type="ARBA" id="ARBA00004479"/>
    </source>
</evidence>
<keyword evidence="2 6" id="KW-0472">Membrane</keyword>
<evidence type="ECO:0000259" key="7">
    <source>
        <dbReference type="PROSITE" id="PS50835"/>
    </source>
</evidence>
<sequence length="234" mass="26691">MRNPSQNNNKQRAGESREYTIQRIKSAGQLWQIRCAERRSAVPPSGSVAEQTRFAQQRHQSVAALSISRRVTMQVKCLIICLGLGLLMLATPICEARRGRGRGRTKSRVQIGLPITGKYRDPESDQYYNNNNGAKILQASHFDLEYVLGHKIAFLCVAKGNPRPHITWYKDGAEIYQHLYMHVHEWRIGDDKVKSKIEIDPATQMDAGLYECTADNMYSIDRRSFKTDFSIAFD</sequence>
<organism evidence="8 9">
    <name type="scientific">Drosophila kikkawai</name>
    <name type="common">Fruit fly</name>
    <dbReference type="NCBI Taxonomy" id="30033"/>
    <lineage>
        <taxon>Eukaryota</taxon>
        <taxon>Metazoa</taxon>
        <taxon>Ecdysozoa</taxon>
        <taxon>Arthropoda</taxon>
        <taxon>Hexapoda</taxon>
        <taxon>Insecta</taxon>
        <taxon>Pterygota</taxon>
        <taxon>Neoptera</taxon>
        <taxon>Endopterygota</taxon>
        <taxon>Diptera</taxon>
        <taxon>Brachycera</taxon>
        <taxon>Muscomorpha</taxon>
        <taxon>Ephydroidea</taxon>
        <taxon>Drosophilidae</taxon>
        <taxon>Drosophila</taxon>
        <taxon>Sophophora</taxon>
    </lineage>
</organism>
<keyword evidence="5" id="KW-0393">Immunoglobulin domain</keyword>
<dbReference type="PANTHER" id="PTHR11640:SF164">
    <property type="entry name" value="MAM DOMAIN-CONTAINING GLYCOSYLPHOSPHATIDYLINOSITOL ANCHOR PROTEIN 1"/>
    <property type="match status" value="1"/>
</dbReference>
<keyword evidence="6" id="KW-0812">Transmembrane</keyword>
<feature type="domain" description="Ig-like" evidence="7">
    <location>
        <begin position="122"/>
        <end position="230"/>
    </location>
</feature>
<protein>
    <submittedName>
        <fullName evidence="9">Immunoglobulin domain-containing protein oig-4</fullName>
    </submittedName>
</protein>
<evidence type="ECO:0000256" key="3">
    <source>
        <dbReference type="ARBA" id="ARBA00023157"/>
    </source>
</evidence>
<dbReference type="CDD" id="cd00096">
    <property type="entry name" value="Ig"/>
    <property type="match status" value="1"/>
</dbReference>
<keyword evidence="6" id="KW-1133">Transmembrane helix</keyword>
<proteinExistence type="predicted"/>
<dbReference type="GO" id="GO:0098609">
    <property type="term" value="P:cell-cell adhesion"/>
    <property type="evidence" value="ECO:0007669"/>
    <property type="project" value="TreeGrafter"/>
</dbReference>
<dbReference type="OrthoDB" id="6127080at2759"/>
<dbReference type="InterPro" id="IPR051275">
    <property type="entry name" value="Cell_adhesion_signaling"/>
</dbReference>
<dbReference type="GO" id="GO:0050839">
    <property type="term" value="F:cell adhesion molecule binding"/>
    <property type="evidence" value="ECO:0007669"/>
    <property type="project" value="TreeGrafter"/>
</dbReference>
<dbReference type="SMART" id="SM00408">
    <property type="entry name" value="IGc2"/>
    <property type="match status" value="1"/>
</dbReference>
<dbReference type="Pfam" id="PF13927">
    <property type="entry name" value="Ig_3"/>
    <property type="match status" value="1"/>
</dbReference>
<evidence type="ECO:0000313" key="8">
    <source>
        <dbReference type="Proteomes" id="UP001652661"/>
    </source>
</evidence>
<dbReference type="PROSITE" id="PS50835">
    <property type="entry name" value="IG_LIKE"/>
    <property type="match status" value="1"/>
</dbReference>
<accession>A0A6P4JFG9</accession>
<evidence type="ECO:0000256" key="5">
    <source>
        <dbReference type="ARBA" id="ARBA00023319"/>
    </source>
</evidence>
<dbReference type="GO" id="GO:0005911">
    <property type="term" value="C:cell-cell junction"/>
    <property type="evidence" value="ECO:0007669"/>
    <property type="project" value="TreeGrafter"/>
</dbReference>
<dbReference type="RefSeq" id="XP_017034286.1">
    <property type="nucleotide sequence ID" value="XM_017178797.3"/>
</dbReference>
<evidence type="ECO:0000256" key="2">
    <source>
        <dbReference type="ARBA" id="ARBA00023136"/>
    </source>
</evidence>
<dbReference type="Gene3D" id="2.60.40.10">
    <property type="entry name" value="Immunoglobulins"/>
    <property type="match status" value="1"/>
</dbReference>
<feature type="transmembrane region" description="Helical" evidence="6">
    <location>
        <begin position="73"/>
        <end position="94"/>
    </location>
</feature>
<reference evidence="9" key="1">
    <citation type="submission" date="2025-08" db="UniProtKB">
        <authorList>
            <consortium name="RefSeq"/>
        </authorList>
    </citation>
    <scope>IDENTIFICATION</scope>
    <source>
        <strain evidence="9">14028-0561.14</strain>
        <tissue evidence="9">Whole fly</tissue>
    </source>
</reference>
<dbReference type="GO" id="GO:0005886">
    <property type="term" value="C:plasma membrane"/>
    <property type="evidence" value="ECO:0007669"/>
    <property type="project" value="TreeGrafter"/>
</dbReference>
<dbReference type="Proteomes" id="UP001652661">
    <property type="component" value="Chromosome 3L"/>
</dbReference>
<dbReference type="AlphaFoldDB" id="A0A6P4JFG9"/>